<keyword evidence="2" id="KW-0378">Hydrolase</keyword>
<dbReference type="Gene3D" id="3.60.20.30">
    <property type="entry name" value="(Glycosyl)asparaginase"/>
    <property type="match status" value="1"/>
</dbReference>
<evidence type="ECO:0000256" key="6">
    <source>
        <dbReference type="PIRSR" id="PIRSR600246-3"/>
    </source>
</evidence>
<protein>
    <submittedName>
        <fullName evidence="7">Asparaginase</fullName>
    </submittedName>
</protein>
<dbReference type="EMBL" id="QNBE01000080">
    <property type="protein sequence ID" value="RKX69519.1"/>
    <property type="molecule type" value="Genomic_DNA"/>
</dbReference>
<dbReference type="GO" id="GO:0005737">
    <property type="term" value="C:cytoplasm"/>
    <property type="evidence" value="ECO:0007669"/>
    <property type="project" value="TreeGrafter"/>
</dbReference>
<organism evidence="7 8">
    <name type="scientific">candidate division WOR-3 bacterium</name>
    <dbReference type="NCBI Taxonomy" id="2052148"/>
    <lineage>
        <taxon>Bacteria</taxon>
        <taxon>Bacteria division WOR-3</taxon>
    </lineage>
</organism>
<gene>
    <name evidence="7" type="ORF">DRP53_07935</name>
</gene>
<evidence type="ECO:0000256" key="4">
    <source>
        <dbReference type="PIRSR" id="PIRSR600246-1"/>
    </source>
</evidence>
<feature type="binding site" evidence="5">
    <location>
        <begin position="217"/>
        <end position="220"/>
    </location>
    <ligand>
        <name>substrate</name>
    </ligand>
</feature>
<evidence type="ECO:0000256" key="2">
    <source>
        <dbReference type="ARBA" id="ARBA00022801"/>
    </source>
</evidence>
<dbReference type="Proteomes" id="UP000268469">
    <property type="component" value="Unassembled WGS sequence"/>
</dbReference>
<evidence type="ECO:0000313" key="7">
    <source>
        <dbReference type="EMBL" id="RKX69519.1"/>
    </source>
</evidence>
<dbReference type="GO" id="GO:0008233">
    <property type="term" value="F:peptidase activity"/>
    <property type="evidence" value="ECO:0007669"/>
    <property type="project" value="UniProtKB-KW"/>
</dbReference>
<name>A0A660SFC1_UNCW3</name>
<dbReference type="GO" id="GO:0006508">
    <property type="term" value="P:proteolysis"/>
    <property type="evidence" value="ECO:0007669"/>
    <property type="project" value="UniProtKB-KW"/>
</dbReference>
<dbReference type="AlphaFoldDB" id="A0A660SFC1"/>
<dbReference type="InterPro" id="IPR000246">
    <property type="entry name" value="Peptidase_T2"/>
</dbReference>
<keyword evidence="3" id="KW-0068">Autocatalytic cleavage</keyword>
<dbReference type="PANTHER" id="PTHR10188:SF43">
    <property type="entry name" value="ASPARAGINASE (EUROFUNG)"/>
    <property type="match status" value="1"/>
</dbReference>
<feature type="site" description="Cleavage; by autolysis" evidence="6">
    <location>
        <begin position="166"/>
        <end position="167"/>
    </location>
</feature>
<feature type="binding site" evidence="5">
    <location>
        <begin position="195"/>
        <end position="198"/>
    </location>
    <ligand>
        <name>substrate</name>
    </ligand>
</feature>
<comment type="caution">
    <text evidence="7">The sequence shown here is derived from an EMBL/GenBank/DDBJ whole genome shotgun (WGS) entry which is preliminary data.</text>
</comment>
<accession>A0A660SFC1</accession>
<proteinExistence type="predicted"/>
<dbReference type="FunFam" id="3.60.20.30:FF:000001">
    <property type="entry name" value="Isoaspartyl peptidase/L-asparaginase"/>
    <property type="match status" value="1"/>
</dbReference>
<feature type="active site" description="Nucleophile" evidence="4">
    <location>
        <position position="167"/>
    </location>
</feature>
<evidence type="ECO:0000256" key="5">
    <source>
        <dbReference type="PIRSR" id="PIRSR600246-2"/>
    </source>
</evidence>
<dbReference type="Pfam" id="PF01112">
    <property type="entry name" value="Asparaginase_2"/>
    <property type="match status" value="1"/>
</dbReference>
<evidence type="ECO:0000256" key="1">
    <source>
        <dbReference type="ARBA" id="ARBA00022670"/>
    </source>
</evidence>
<reference evidence="7 8" key="1">
    <citation type="submission" date="2018-06" db="EMBL/GenBank/DDBJ databases">
        <title>Extensive metabolic versatility and redundancy in microbially diverse, dynamic hydrothermal sediments.</title>
        <authorList>
            <person name="Dombrowski N."/>
            <person name="Teske A."/>
            <person name="Baker B.J."/>
        </authorList>
    </citation>
    <scope>NUCLEOTIDE SEQUENCE [LARGE SCALE GENOMIC DNA]</scope>
    <source>
        <strain evidence="7">B36_G15</strain>
    </source>
</reference>
<dbReference type="InterPro" id="IPR029055">
    <property type="entry name" value="Ntn_hydrolases_N"/>
</dbReference>
<dbReference type="PANTHER" id="PTHR10188">
    <property type="entry name" value="L-ASPARAGINASE"/>
    <property type="match status" value="1"/>
</dbReference>
<evidence type="ECO:0000256" key="3">
    <source>
        <dbReference type="ARBA" id="ARBA00022813"/>
    </source>
</evidence>
<evidence type="ECO:0000313" key="8">
    <source>
        <dbReference type="Proteomes" id="UP000268469"/>
    </source>
</evidence>
<keyword evidence="1" id="KW-0645">Protease</keyword>
<dbReference type="SUPFAM" id="SSF56235">
    <property type="entry name" value="N-terminal nucleophile aminohydrolases (Ntn hydrolases)"/>
    <property type="match status" value="1"/>
</dbReference>
<sequence>MRAEPVIVVQGGAGKRKSGLKSALRGVVRAAEVGYQTLKRGGTALDAVTQAVVEMEDNPIFNAGRGSALNLEGEAEMDASIMDSDLRFGAVAVIRKVKNPILVARMVMEETDHILLAGDGALRLARKRGFEEFDPITTKRRQQWERMRRVPHHYFRKLKRFLTEYGTVGAIALDGQGKLAAATSSGGIVLRLPGRIGDSAIIGGGTYCNKLGAASATGHGEEIARLLLSQYAVRLLRRYRPRDAVDRTIRLATRGSCACGIILLKRDGDFAIGENTGYLAWAAIKSGNLSYNTSA</sequence>